<organism evidence="1 2">
    <name type="scientific">Phormidesmis priestleyi</name>
    <dbReference type="NCBI Taxonomy" id="268141"/>
    <lineage>
        <taxon>Bacteria</taxon>
        <taxon>Bacillati</taxon>
        <taxon>Cyanobacteriota</taxon>
        <taxon>Cyanophyceae</taxon>
        <taxon>Leptolyngbyales</taxon>
        <taxon>Leptolyngbyaceae</taxon>
        <taxon>Phormidesmis</taxon>
    </lineage>
</organism>
<evidence type="ECO:0000313" key="1">
    <source>
        <dbReference type="EMBL" id="PZO51714.1"/>
    </source>
</evidence>
<dbReference type="EMBL" id="QBMP01000161">
    <property type="protein sequence ID" value="PZO51714.1"/>
    <property type="molecule type" value="Genomic_DNA"/>
</dbReference>
<name>A0A2W4X361_9CYAN</name>
<comment type="caution">
    <text evidence="1">The sequence shown here is derived from an EMBL/GenBank/DDBJ whole genome shotgun (WGS) entry which is preliminary data.</text>
</comment>
<protein>
    <submittedName>
        <fullName evidence="1">Uncharacterized protein</fullName>
    </submittedName>
</protein>
<proteinExistence type="predicted"/>
<reference evidence="1 2" key="2">
    <citation type="submission" date="2018-06" db="EMBL/GenBank/DDBJ databases">
        <title>Metagenomic assembly of (sub)arctic Cyanobacteria and their associated microbiome from non-axenic cultures.</title>
        <authorList>
            <person name="Baurain D."/>
        </authorList>
    </citation>
    <scope>NUCLEOTIDE SEQUENCE [LARGE SCALE GENOMIC DNA]</scope>
    <source>
        <strain evidence="1">ULC027bin1</strain>
    </source>
</reference>
<dbReference type="AlphaFoldDB" id="A0A2W4X361"/>
<dbReference type="Proteomes" id="UP000249794">
    <property type="component" value="Unassembled WGS sequence"/>
</dbReference>
<gene>
    <name evidence="1" type="ORF">DCF15_14495</name>
</gene>
<sequence length="362" mass="40997">MASQLNLFKVDGELVRILPRAGASIRHPDVNLPVFRSDGDGHYLEMRVDADPDDAGEVALTRRIPLGNLSGKEWEELKEQYDNIDLEAYLGDGIKGLENIEDRRVQRLTAALLTFLNPRQVSIVFYLYRAATQKEASPIVSFRANDLLDAMGYGRTEDGGFPSVTRSKLHRDITALHRTELVFAQELRKGDELGAKVKIKSILTIQEFEIDKVPRNFDLDNAADYTFEAADAYTVSLGFFDTSAQGNDYVLFGNIDMNQRLGNSSKHDYKTKLLVYLASRLQWEKPKDGQFLTISKHYLFKNLELFGSNSSRNNTIFWRTVEELREMGYVIGAKQLPGKRGSTSVEFQINPEQIRSHSPHSV</sequence>
<evidence type="ECO:0000313" key="2">
    <source>
        <dbReference type="Proteomes" id="UP000249794"/>
    </source>
</evidence>
<reference evidence="2" key="1">
    <citation type="submission" date="2018-04" db="EMBL/GenBank/DDBJ databases">
        <authorList>
            <person name="Cornet L."/>
        </authorList>
    </citation>
    <scope>NUCLEOTIDE SEQUENCE [LARGE SCALE GENOMIC DNA]</scope>
</reference>
<accession>A0A2W4X361</accession>